<dbReference type="Pfam" id="PF00337">
    <property type="entry name" value="Gal-bind_lectin"/>
    <property type="match status" value="1"/>
</dbReference>
<feature type="domain" description="DUF8207" evidence="3">
    <location>
        <begin position="387"/>
        <end position="479"/>
    </location>
</feature>
<proteinExistence type="predicted"/>
<dbReference type="PANTHER" id="PTHR35374:SF1">
    <property type="entry name" value="PROTEIN KINASE DOMAIN-CONTAINING PROTEIN"/>
    <property type="match status" value="1"/>
</dbReference>
<evidence type="ECO:0000259" key="3">
    <source>
        <dbReference type="Pfam" id="PF26634"/>
    </source>
</evidence>
<dbReference type="PANTHER" id="PTHR35374">
    <property type="entry name" value="CYCLIN-DEPENDENT KINASE 11A-LIKE"/>
    <property type="match status" value="1"/>
</dbReference>
<accession>F4WH66</accession>
<protein>
    <submittedName>
        <fullName evidence="4">Uncharacterized protein</fullName>
    </submittedName>
</protein>
<sequence length="480" mass="54172">MRKKATAIRICLQKREVLYSKEKASTAVAGIAVNGEHFCAFYYRLPLDDVTALEVNGTIQDVRIRQHNLFIYPDPNISRPSRILVLTTEEPLVDFLPLSDFIYRFSSNSIPRFILLNDDGMREDPPMGLFDLNPDDKQTDSPIASSNHTFSLDNIRVMLAGELPLTPLSDMTRGKQGKKFNKEQNLVTRKPSNPPNPIATKCGPFLQEIFKHIIELSLNRYDVPTASSLLGGPNGPSVDFHNAHRFCLIVLKGQKIADETSANALSAPEKGYNIFTDRILESLGNYLPFKHSRNNSKQYIPGDCTSRDPPSTSWWIPECVSIDLVDSLMQNEDMKQDLVKTAIPVNDVQTPLQTSKDREALRASLGPLGQKYIEAVLRGVQDKESGINHVYGVYLHKDGMMFGNKRFDMDDADNIIIDGVRYAGTPDLYELIFKRIPNGALYTEDDMHKYKSMLLANAHEHKHHSQGRLLSNRGYKYKNT</sequence>
<keyword evidence="1" id="KW-0430">Lectin</keyword>
<evidence type="ECO:0000313" key="4">
    <source>
        <dbReference type="EMBL" id="EGI66456.1"/>
    </source>
</evidence>
<dbReference type="SUPFAM" id="SSF49899">
    <property type="entry name" value="Concanavalin A-like lectins/glucanases"/>
    <property type="match status" value="1"/>
</dbReference>
<dbReference type="Pfam" id="PF26634">
    <property type="entry name" value="DUF8207"/>
    <property type="match status" value="1"/>
</dbReference>
<name>F4WH66_ACREC</name>
<gene>
    <name evidence="4" type="ORF">G5I_05021</name>
</gene>
<feature type="domain" description="Galectin" evidence="2">
    <location>
        <begin position="31"/>
        <end position="60"/>
    </location>
</feature>
<dbReference type="Proteomes" id="UP000007755">
    <property type="component" value="Unassembled WGS sequence"/>
</dbReference>
<organism evidence="5">
    <name type="scientific">Acromyrmex echinatior</name>
    <name type="common">Panamanian leafcutter ant</name>
    <name type="synonym">Acromyrmex octospinosus echinatior</name>
    <dbReference type="NCBI Taxonomy" id="103372"/>
    <lineage>
        <taxon>Eukaryota</taxon>
        <taxon>Metazoa</taxon>
        <taxon>Ecdysozoa</taxon>
        <taxon>Arthropoda</taxon>
        <taxon>Hexapoda</taxon>
        <taxon>Insecta</taxon>
        <taxon>Pterygota</taxon>
        <taxon>Neoptera</taxon>
        <taxon>Endopterygota</taxon>
        <taxon>Hymenoptera</taxon>
        <taxon>Apocrita</taxon>
        <taxon>Aculeata</taxon>
        <taxon>Formicoidea</taxon>
        <taxon>Formicidae</taxon>
        <taxon>Myrmicinae</taxon>
        <taxon>Acromyrmex</taxon>
    </lineage>
</organism>
<keyword evidence="5" id="KW-1185">Reference proteome</keyword>
<evidence type="ECO:0000259" key="2">
    <source>
        <dbReference type="Pfam" id="PF00337"/>
    </source>
</evidence>
<dbReference type="GO" id="GO:0030246">
    <property type="term" value="F:carbohydrate binding"/>
    <property type="evidence" value="ECO:0007669"/>
    <property type="project" value="UniProtKB-KW"/>
</dbReference>
<evidence type="ECO:0000313" key="5">
    <source>
        <dbReference type="Proteomes" id="UP000007755"/>
    </source>
</evidence>
<dbReference type="InterPro" id="IPR013320">
    <property type="entry name" value="ConA-like_dom_sf"/>
</dbReference>
<dbReference type="Gene3D" id="2.60.120.200">
    <property type="match status" value="1"/>
</dbReference>
<dbReference type="OrthoDB" id="5795596at2759"/>
<dbReference type="eggNOG" id="ENOG502TBTP">
    <property type="taxonomic scope" value="Eukaryota"/>
</dbReference>
<dbReference type="InterPro" id="IPR058520">
    <property type="entry name" value="DUF8207"/>
</dbReference>
<dbReference type="AlphaFoldDB" id="F4WH66"/>
<dbReference type="InParanoid" id="F4WH66"/>
<reference evidence="4" key="1">
    <citation type="submission" date="2011-02" db="EMBL/GenBank/DDBJ databases">
        <title>The genome of the leaf-cutting ant Acromyrmex echinatior suggests key adaptations to social evolution and fungus farming.</title>
        <authorList>
            <person name="Nygaard S."/>
            <person name="Zhang G."/>
        </authorList>
    </citation>
    <scope>NUCLEOTIDE SEQUENCE</scope>
</reference>
<dbReference type="EMBL" id="GL888151">
    <property type="protein sequence ID" value="EGI66456.1"/>
    <property type="molecule type" value="Genomic_DNA"/>
</dbReference>
<evidence type="ECO:0000256" key="1">
    <source>
        <dbReference type="ARBA" id="ARBA00022734"/>
    </source>
</evidence>
<dbReference type="InterPro" id="IPR001079">
    <property type="entry name" value="Galectin_CRD"/>
</dbReference>